<dbReference type="AlphaFoldDB" id="A0A7G5C660"/>
<evidence type="ECO:0000313" key="2">
    <source>
        <dbReference type="Proteomes" id="UP000515679"/>
    </source>
</evidence>
<dbReference type="KEGG" id="cchl:FPL14_28630"/>
<gene>
    <name evidence="1" type="ORF">FPL14_28630</name>
</gene>
<dbReference type="RefSeq" id="WP_182300983.1">
    <property type="nucleotide sequence ID" value="NZ_CP041969.1"/>
</dbReference>
<reference evidence="1 2" key="1">
    <citation type="submission" date="2019-07" db="EMBL/GenBank/DDBJ databases">
        <authorList>
            <person name="Kim J.K."/>
            <person name="Cheong H.-M."/>
            <person name="Choi Y."/>
            <person name="Hwang K.J."/>
            <person name="Lee S."/>
            <person name="Choi C."/>
        </authorList>
    </citation>
    <scope>NUCLEOTIDE SEQUENCE [LARGE SCALE GENOMIC DNA]</scope>
    <source>
        <strain evidence="1 2">KS 22</strain>
    </source>
</reference>
<evidence type="ECO:0008006" key="3">
    <source>
        <dbReference type="Google" id="ProtNLM"/>
    </source>
</evidence>
<dbReference type="EMBL" id="CP041969">
    <property type="protein sequence ID" value="QMV44694.1"/>
    <property type="molecule type" value="Genomic_DNA"/>
</dbReference>
<organism evidence="1 2">
    <name type="scientific">Cohnella cholangitidis</name>
    <dbReference type="NCBI Taxonomy" id="2598458"/>
    <lineage>
        <taxon>Bacteria</taxon>
        <taxon>Bacillati</taxon>
        <taxon>Bacillota</taxon>
        <taxon>Bacilli</taxon>
        <taxon>Bacillales</taxon>
        <taxon>Paenibacillaceae</taxon>
        <taxon>Cohnella</taxon>
    </lineage>
</organism>
<proteinExistence type="predicted"/>
<keyword evidence="2" id="KW-1185">Reference proteome</keyword>
<evidence type="ECO:0000313" key="1">
    <source>
        <dbReference type="EMBL" id="QMV44694.1"/>
    </source>
</evidence>
<accession>A0A7G5C660</accession>
<dbReference type="Proteomes" id="UP000515679">
    <property type="component" value="Chromosome"/>
</dbReference>
<protein>
    <recommendedName>
        <fullName evidence="3">VOC domain-containing protein</fullName>
    </recommendedName>
</protein>
<name>A0A7G5C660_9BACL</name>
<sequence length="83" mass="9687">MHDEESIRTRVLEQLADDAYQVKVDGQVRLICWVKLREHFFNYNQYLKNSGIVTSDIGGFLTRGMVSFHFYDPDGNRLNISSM</sequence>